<dbReference type="AlphaFoldDB" id="R4Z4T2"/>
<gene>
    <name evidence="2" type="ORF">BN381_830001</name>
</gene>
<evidence type="ECO:0000313" key="3">
    <source>
        <dbReference type="Proteomes" id="UP000018291"/>
    </source>
</evidence>
<dbReference type="Pfam" id="PF13701">
    <property type="entry name" value="DDE_Tnp_1_4"/>
    <property type="match status" value="1"/>
</dbReference>
<sequence length="466" mass="50324">MNATGALFDAGELIGQPRRRSASVKVKVSDDKVTGVGGVALWGPMLDNLNLVGVADGRRLRPIGPGGYTGGECYRALVEILLAGGDFLSDRSLLDGPTQQLRGAHVLPSHATMFRFCGGADFGRVQKAAAVNRTMLARAWASGAGPSGGMVTVDPDATLVDTYGPDKEGSKFSYRGEVGLSPLIGVCGETGDVLAIRARSGNAHPGRDNAGFIRECVSAIPGPVRETTNLWVRVDSAGYQHAVFDTVEALGGVFSVTAPQRSNVKAKVRALATNPDTQWVPALAGEAKRGSEVAETPFVMGQGKTRRMLRMIVRRQRTSAGDQLSFDDLDGWRFHAIVTNLPALFAPPAEVEAHHRLRGGIPEDTIRQLKEDFGLIHAPVKNFFGNWLWWHASVLAHNTARWVRHLGLPPTFKRCRGKRLRLAFFNVAARVVNHAGGLELRLPRSHAWADAFIEALTRIRALPAFA</sequence>
<dbReference type="InterPro" id="IPR047960">
    <property type="entry name" value="Transpos_IS1380"/>
</dbReference>
<accession>R4Z4T2</accession>
<evidence type="ECO:0000259" key="1">
    <source>
        <dbReference type="Pfam" id="PF13701"/>
    </source>
</evidence>
<dbReference type="eggNOG" id="COG3385">
    <property type="taxonomic scope" value="Bacteria"/>
</dbReference>
<name>R4Z4T2_9ACTN</name>
<evidence type="ECO:0000313" key="2">
    <source>
        <dbReference type="EMBL" id="CCM65924.1"/>
    </source>
</evidence>
<dbReference type="RefSeq" id="WP_012231233.1">
    <property type="nucleotide sequence ID" value="NZ_HG422565.1"/>
</dbReference>
<dbReference type="HOGENOM" id="CLU_047698_0_0_11"/>
<keyword evidence="3" id="KW-1185">Reference proteome</keyword>
<reference evidence="2 3" key="1">
    <citation type="journal article" date="2013" name="ISME J.">
        <title>Metabolic model for the filamentous 'Candidatus Microthrix parvicella' based on genomic and metagenomic analyses.</title>
        <authorList>
            <person name="Jon McIlroy S."/>
            <person name="Kristiansen R."/>
            <person name="Albertsen M."/>
            <person name="Michael Karst S."/>
            <person name="Rossetti S."/>
            <person name="Lund Nielsen J."/>
            <person name="Tandoi V."/>
            <person name="James Seviour R."/>
            <person name="Nielsen P.H."/>
        </authorList>
    </citation>
    <scope>NUCLEOTIDE SEQUENCE [LARGE SCALE GENOMIC DNA]</scope>
    <source>
        <strain evidence="2 3">RN1</strain>
    </source>
</reference>
<dbReference type="NCBIfam" id="NF033539">
    <property type="entry name" value="transpos_IS1380"/>
    <property type="match status" value="1"/>
</dbReference>
<proteinExistence type="predicted"/>
<dbReference type="EMBL" id="CANL01000082">
    <property type="protein sequence ID" value="CCM65924.1"/>
    <property type="molecule type" value="Genomic_DNA"/>
</dbReference>
<dbReference type="Proteomes" id="UP000018291">
    <property type="component" value="Unassembled WGS sequence"/>
</dbReference>
<protein>
    <recommendedName>
        <fullName evidence="1">Transposase DDE domain-containing protein</fullName>
    </recommendedName>
</protein>
<dbReference type="STRING" id="1229780.BN381_830001"/>
<dbReference type="OrthoDB" id="6627885at2"/>
<feature type="domain" description="Transposase DDE" evidence="1">
    <location>
        <begin position="104"/>
        <end position="463"/>
    </location>
</feature>
<dbReference type="InterPro" id="IPR025668">
    <property type="entry name" value="Tnp_DDE_dom"/>
</dbReference>
<organism evidence="2 3">
    <name type="scientific">Candidatus Neomicrothrix parvicella RN1</name>
    <dbReference type="NCBI Taxonomy" id="1229780"/>
    <lineage>
        <taxon>Bacteria</taxon>
        <taxon>Bacillati</taxon>
        <taxon>Actinomycetota</taxon>
        <taxon>Acidimicrobiia</taxon>
        <taxon>Acidimicrobiales</taxon>
        <taxon>Microthrixaceae</taxon>
        <taxon>Candidatus Neomicrothrix</taxon>
    </lineage>
</organism>
<comment type="caution">
    <text evidence="2">The sequence shown here is derived from an EMBL/GenBank/DDBJ whole genome shotgun (WGS) entry which is preliminary data.</text>
</comment>